<keyword evidence="3 5" id="KW-0378">Hydrolase</keyword>
<organism evidence="6 7">
    <name type="scientific">Candidatus Chaera renei</name>
    <dbReference type="NCBI Taxonomy" id="2506947"/>
    <lineage>
        <taxon>Bacteria</taxon>
        <taxon>Candidatus Saccharimonadota</taxon>
        <taxon>Candidatus Saccharimonadia</taxon>
        <taxon>Candidatus Saccharimonadales</taxon>
        <taxon>Candidatus Saccharimonadaceae</taxon>
        <taxon>Candidatus Chaera</taxon>
    </lineage>
</organism>
<dbReference type="InterPro" id="IPR036995">
    <property type="entry name" value="MPG_sf"/>
</dbReference>
<evidence type="ECO:0000313" key="7">
    <source>
        <dbReference type="Proteomes" id="UP000289269"/>
    </source>
</evidence>
<dbReference type="GO" id="GO:0003677">
    <property type="term" value="F:DNA binding"/>
    <property type="evidence" value="ECO:0007669"/>
    <property type="project" value="InterPro"/>
</dbReference>
<evidence type="ECO:0000313" key="6">
    <source>
        <dbReference type="EMBL" id="RWZ79653.1"/>
    </source>
</evidence>
<dbReference type="Pfam" id="PF02245">
    <property type="entry name" value="Pur_DNA_glyco"/>
    <property type="match status" value="1"/>
</dbReference>
<dbReference type="GO" id="GO:0006284">
    <property type="term" value="P:base-excision repair"/>
    <property type="evidence" value="ECO:0007669"/>
    <property type="project" value="InterPro"/>
</dbReference>
<keyword evidence="4 5" id="KW-0234">DNA repair</keyword>
<keyword evidence="7" id="KW-1185">Reference proteome</keyword>
<comment type="caution">
    <text evidence="6">The sequence shown here is derived from an EMBL/GenBank/DDBJ whole genome shotgun (WGS) entry which is preliminary data.</text>
</comment>
<dbReference type="SUPFAM" id="SSF50486">
    <property type="entry name" value="FMT C-terminal domain-like"/>
    <property type="match status" value="1"/>
</dbReference>
<gene>
    <name evidence="6" type="ORF">EOT04_00865</name>
</gene>
<dbReference type="HAMAP" id="MF_00527">
    <property type="entry name" value="3MGH"/>
    <property type="match status" value="1"/>
</dbReference>
<evidence type="ECO:0000256" key="1">
    <source>
        <dbReference type="ARBA" id="ARBA00009232"/>
    </source>
</evidence>
<sequence>MFFLVQRHPISRSNRLDAPADYWHFLRGPASLAAPELLGCRLLVRRSSSGGAAEAVITEVEAYGANDPASHSFKGLTARNRHMFLNGGHAYIYLCYGLHLCLNVVTGAAGAGEAVLIRAVLPANQASLKFMRQNRLTALADRPGGLTDYHLLSGGPAKLTQALGIVKDDSGLDLLNGASPLRLLPRLKHLSGLPVSNTSRVGISRARHELLRWHYQATNVIDRLK</sequence>
<reference evidence="6" key="1">
    <citation type="submission" date="2019-01" db="EMBL/GenBank/DDBJ databases">
        <title>Genomic signatures and co-occurrence patterns of the ultra-small Saccharimodia (Patescibacteria phylum) suggest a symbiotic lifestyle.</title>
        <authorList>
            <person name="Lemos L."/>
            <person name="Medeiros J."/>
            <person name="Andreote F."/>
            <person name="Fernandes G."/>
            <person name="Varani A."/>
            <person name="Oliveira G."/>
            <person name="Pylro V."/>
        </authorList>
    </citation>
    <scope>NUCLEOTIDE SEQUENCE [LARGE SCALE GENOMIC DNA]</scope>
    <source>
        <strain evidence="6">AMD01</strain>
    </source>
</reference>
<dbReference type="GO" id="GO:0003905">
    <property type="term" value="F:alkylbase DNA N-glycosylase activity"/>
    <property type="evidence" value="ECO:0007669"/>
    <property type="project" value="InterPro"/>
</dbReference>
<dbReference type="InterPro" id="IPR003180">
    <property type="entry name" value="MPG"/>
</dbReference>
<evidence type="ECO:0000256" key="5">
    <source>
        <dbReference type="HAMAP-Rule" id="MF_00527"/>
    </source>
</evidence>
<dbReference type="AlphaFoldDB" id="A0A4Q0AJX1"/>
<evidence type="ECO:0000256" key="4">
    <source>
        <dbReference type="ARBA" id="ARBA00023204"/>
    </source>
</evidence>
<dbReference type="EMBL" id="SCKW01000005">
    <property type="protein sequence ID" value="RWZ79653.1"/>
    <property type="molecule type" value="Genomic_DNA"/>
</dbReference>
<dbReference type="InterPro" id="IPR011034">
    <property type="entry name" value="Formyl_transferase-like_C_sf"/>
</dbReference>
<keyword evidence="2 5" id="KW-0227">DNA damage</keyword>
<protein>
    <recommendedName>
        <fullName evidence="5">Putative 3-methyladenine DNA glycosylase</fullName>
        <ecNumber evidence="5">3.2.2.-</ecNumber>
    </recommendedName>
</protein>
<dbReference type="PANTHER" id="PTHR10429">
    <property type="entry name" value="DNA-3-METHYLADENINE GLYCOSYLASE"/>
    <property type="match status" value="1"/>
</dbReference>
<name>A0A4Q0AJX1_9BACT</name>
<dbReference type="Gene3D" id="3.10.300.10">
    <property type="entry name" value="Methylpurine-DNA glycosylase (MPG)"/>
    <property type="match status" value="1"/>
</dbReference>
<comment type="similarity">
    <text evidence="1 5">Belongs to the DNA glycosylase MPG family.</text>
</comment>
<proteinExistence type="inferred from homology"/>
<dbReference type="NCBIfam" id="TIGR00567">
    <property type="entry name" value="3mg"/>
    <property type="match status" value="1"/>
</dbReference>
<evidence type="ECO:0000256" key="2">
    <source>
        <dbReference type="ARBA" id="ARBA00022763"/>
    </source>
</evidence>
<dbReference type="PANTHER" id="PTHR10429:SF0">
    <property type="entry name" value="DNA-3-METHYLADENINE GLYCOSYLASE"/>
    <property type="match status" value="1"/>
</dbReference>
<dbReference type="EC" id="3.2.2.-" evidence="5"/>
<accession>A0A4Q0AJX1</accession>
<evidence type="ECO:0000256" key="3">
    <source>
        <dbReference type="ARBA" id="ARBA00022801"/>
    </source>
</evidence>
<dbReference type="CDD" id="cd00540">
    <property type="entry name" value="AAG"/>
    <property type="match status" value="1"/>
</dbReference>
<dbReference type="Proteomes" id="UP000289269">
    <property type="component" value="Unassembled WGS sequence"/>
</dbReference>